<proteinExistence type="inferred from homology"/>
<reference evidence="8 9" key="1">
    <citation type="submission" date="2024-04" db="EMBL/GenBank/DDBJ databases">
        <title>Tritrichomonas musculus Genome.</title>
        <authorList>
            <person name="Alves-Ferreira E."/>
            <person name="Grigg M."/>
            <person name="Lorenzi H."/>
            <person name="Galac M."/>
        </authorList>
    </citation>
    <scope>NUCLEOTIDE SEQUENCE [LARGE SCALE GENOMIC DNA]</scope>
    <source>
        <strain evidence="8 9">EAF2021</strain>
    </source>
</reference>
<feature type="zinc finger region" description="UBR-type" evidence="4">
    <location>
        <begin position="51"/>
        <end position="121"/>
    </location>
</feature>
<organism evidence="8 9">
    <name type="scientific">Tritrichomonas musculus</name>
    <dbReference type="NCBI Taxonomy" id="1915356"/>
    <lineage>
        <taxon>Eukaryota</taxon>
        <taxon>Metamonada</taxon>
        <taxon>Parabasalia</taxon>
        <taxon>Tritrichomonadida</taxon>
        <taxon>Tritrichomonadidae</taxon>
        <taxon>Tritrichomonas</taxon>
    </lineage>
</organism>
<dbReference type="Gene3D" id="2.10.110.30">
    <property type="match status" value="1"/>
</dbReference>
<sequence length="1486" mass="174562">MSDEQYKQLQTLFETNQQDAINECKNIILKATSFDSYDELISYYRKNSYSSICQKNLEKNRIGVHCFDCAKCSRSYICLQCFLNGNHQGHHYIITKSSMFKCDCGDCTKMKCECFCKDHQNTNQNDMNDELKKVLADIIFKAVFSFLFNTKGNESNYTNIFDFIISFLQFGDDFCHLMIDYLANETNFEDVMMNIFEYSLEFNQSLSNLCTYLISYTEFKQLFSNIAYKCVLNHFFNLSIQSHEKEAYVKIFNIWHQLMFDFFYEYPIQYCIKEKKYDWVDYFIELCKKNKEIMKFSTDTKVKLIENGLTKRIFASVICASQVQPNEQTQLFFDRLFSEVLNCGTEKSSTNDTIILISFKDDGSKINIEPAHIASVMLNRHLFNCFKFKKNLKFDVLFEELEKNTDISPIYMPNNDNDKFISKYLLNIDNQNFPSYYYESFPKGGSFFFSMPLYDSFITLFGLENNCRIKMSQLLLTEKYQSLRVKLGIITLQKILSFVCIDHPLFQKSNQNLFNKISSYNNTNQITLGLPRYLPVFQLILGLQRNDKNDDFNLKEFFEYEMARKIGIFDDFTNQQNVNPETLADQNNKMTFSFLFLSILIVIDRILFNFDNREFLTQQLLFAVTSGTNDLNELSKYYDSSVLDDDSDPLIFNEIIKEIIKPNDKEMHLICSTNPIMKQYTMLVNKVASNPDNLIDIKQIEPEETSFFKGQLFSSSSLSTRTSYVDGYDKENEPVNPDGLNIRLKELLMTPTVLAIVYHTLRTSGSNTNINDILAMNVLAFISQFVEDKNEQENNYQFDEKVIQYESINDLISIFRKDLFNYQIDDQGNASIDSIMNKKNFDSFLHLKISLKDQEGKSIVELLLEKGQIGIHALQKAGINSVEKNESNDKVETENKAKNNSMKSKKEEILSQFQDARNNFKFDINDEEEEKEEEEHLCSICQSHKEDEILVYPLYVYRTKLPCIFDKPPELKGISDSVSISSDDDIYQNDSVFFNNVLNDHMENSLVSELNSTNINSLDIFGIRNVLAKFLILKSKQTKEYFNQQKTIRTEKRKEDLINKVSKRYIAGANYILQYSICPHFLHSGCVDSIDGFKCPSGRKYRNCFLPCLTNLPKLEQPFNLDSFPQRSIDSIKKFIELMKSKIIQSIYQKVDIFIELIKSISGVITTFEVYIRNNAEDKFSDEMKILTRNLFMTTWYAYRIYGKPKMTNKIPYYMENDNIEECDVETRMTIFQRFIKRLIEDDNIEIESERESSFKNILESFIASFQFKTKRDAKELWMFLRRVYFSNYFLLGNSSESPNWSEILSFKSLYQKYNINSDYLNDETIKIKPFKITSLPKEFLHFAKGPYNFPIDDTSRQMYYNVLDYNSLIENYDDLEETENEDNIEKREMIEKQKLIVFSNEIEGNFELYRKNYPVVSIPLTHNSSQFQMFHGSFTFTKPFVYLDENNCTDCNFERKSPLFLKQDILDIIINHLLSIDSFNFRIND</sequence>
<feature type="compositionally biased region" description="Basic and acidic residues" evidence="6">
    <location>
        <begin position="884"/>
        <end position="897"/>
    </location>
</feature>
<dbReference type="Pfam" id="PF02207">
    <property type="entry name" value="zf-UBR"/>
    <property type="match status" value="1"/>
</dbReference>
<dbReference type="Proteomes" id="UP001470230">
    <property type="component" value="Unassembled WGS sequence"/>
</dbReference>
<dbReference type="InterPro" id="IPR003126">
    <property type="entry name" value="Znf_UBR"/>
</dbReference>
<keyword evidence="1 5" id="KW-0479">Metal-binding</keyword>
<name>A0ABR2KEM9_9EUKA</name>
<feature type="region of interest" description="Disordered" evidence="6">
    <location>
        <begin position="884"/>
        <end position="904"/>
    </location>
</feature>
<keyword evidence="2 5" id="KW-0863">Zinc-finger</keyword>
<protein>
    <recommendedName>
        <fullName evidence="5">E3 ubiquitin-protein ligase</fullName>
        <ecNumber evidence="5">2.3.2.27</ecNumber>
    </recommendedName>
</protein>
<keyword evidence="5" id="KW-0833">Ubl conjugation pathway</keyword>
<dbReference type="CDD" id="cd19670">
    <property type="entry name" value="UBR-box_UBR1_2_3"/>
    <property type="match status" value="1"/>
</dbReference>
<dbReference type="EC" id="2.3.2.27" evidence="5"/>
<dbReference type="InterPro" id="IPR039164">
    <property type="entry name" value="UBR1-like"/>
</dbReference>
<dbReference type="PROSITE" id="PS51157">
    <property type="entry name" value="ZF_UBR"/>
    <property type="match status" value="1"/>
</dbReference>
<comment type="catalytic activity">
    <reaction evidence="5">
        <text>S-ubiquitinyl-[E2 ubiquitin-conjugating enzyme]-L-cysteine + [acceptor protein]-L-lysine = [E2 ubiquitin-conjugating enzyme]-L-cysteine + N(6)-ubiquitinyl-[acceptor protein]-L-lysine.</text>
        <dbReference type="EC" id="2.3.2.27"/>
    </reaction>
</comment>
<dbReference type="EMBL" id="JAPFFF010000005">
    <property type="protein sequence ID" value="KAK8889347.1"/>
    <property type="molecule type" value="Genomic_DNA"/>
</dbReference>
<evidence type="ECO:0000313" key="8">
    <source>
        <dbReference type="EMBL" id="KAK8889347.1"/>
    </source>
</evidence>
<keyword evidence="9" id="KW-1185">Reference proteome</keyword>
<dbReference type="SMART" id="SM00396">
    <property type="entry name" value="ZnF_UBR1"/>
    <property type="match status" value="1"/>
</dbReference>
<keyword evidence="5" id="KW-0808">Transferase</keyword>
<comment type="function">
    <text evidence="5">Ubiquitin ligase protein which is a component of the N-end rule pathway. Recognizes and binds to proteins bearing specific N-terminal residues that are destabilizing according to the N-end rule, leading to their ubiquitination and subsequent degradation.</text>
</comment>
<evidence type="ECO:0000256" key="4">
    <source>
        <dbReference type="PROSITE-ProRule" id="PRU00508"/>
    </source>
</evidence>
<dbReference type="PANTHER" id="PTHR21497:SF24">
    <property type="entry name" value="E3 UBIQUITIN-PROTEIN LIGASE UBR1"/>
    <property type="match status" value="1"/>
</dbReference>
<comment type="pathway">
    <text evidence="5">Protein modification; protein ubiquitination.</text>
</comment>
<gene>
    <name evidence="8" type="ORF">M9Y10_034093</name>
</gene>
<evidence type="ECO:0000256" key="5">
    <source>
        <dbReference type="RuleBase" id="RU366018"/>
    </source>
</evidence>
<evidence type="ECO:0000256" key="3">
    <source>
        <dbReference type="ARBA" id="ARBA00022833"/>
    </source>
</evidence>
<comment type="caution">
    <text evidence="8">The sequence shown here is derived from an EMBL/GenBank/DDBJ whole genome shotgun (WGS) entry which is preliminary data.</text>
</comment>
<comment type="similarity">
    <text evidence="5">Belongs to the E3 ubiquitin-protein ligase UBR1-like family.</text>
</comment>
<accession>A0ABR2KEM9</accession>
<evidence type="ECO:0000313" key="9">
    <source>
        <dbReference type="Proteomes" id="UP001470230"/>
    </source>
</evidence>
<evidence type="ECO:0000256" key="2">
    <source>
        <dbReference type="ARBA" id="ARBA00022771"/>
    </source>
</evidence>
<feature type="domain" description="UBR-type" evidence="7">
    <location>
        <begin position="51"/>
        <end position="121"/>
    </location>
</feature>
<evidence type="ECO:0000256" key="6">
    <source>
        <dbReference type="SAM" id="MobiDB-lite"/>
    </source>
</evidence>
<evidence type="ECO:0000256" key="1">
    <source>
        <dbReference type="ARBA" id="ARBA00022723"/>
    </source>
</evidence>
<evidence type="ECO:0000259" key="7">
    <source>
        <dbReference type="PROSITE" id="PS51157"/>
    </source>
</evidence>
<dbReference type="PANTHER" id="PTHR21497">
    <property type="entry name" value="UBIQUITIN LIGASE E3 ALPHA-RELATED"/>
    <property type="match status" value="1"/>
</dbReference>
<keyword evidence="3 5" id="KW-0862">Zinc</keyword>